<reference evidence="2" key="2">
    <citation type="submission" date="2019-03" db="EMBL/GenBank/DDBJ databases">
        <authorList>
            <person name="Lee H.-H."/>
            <person name="Tsai I.J."/>
        </authorList>
    </citation>
    <scope>NUCLEOTIDE SEQUENCE</scope>
    <source>
        <strain evidence="2">BCRC 35384</strain>
    </source>
</reference>
<keyword evidence="2" id="KW-0496">Mitochondrion</keyword>
<sequence length="127" mass="15262">MTLILLYLLSIILFVNIGLFNLSTVVFIILSYLGYDFILPDLFYHLFWLSLLFYSLYTISIVVAKLQFLFTSIINKHERTYFIGDIKYQIRCEIEWLKTNIVSQLLIQIFIFTKNVANILFKWIFRR</sequence>
<organism evidence="2">
    <name type="scientific">Porodaedalea pini</name>
    <dbReference type="NCBI Taxonomy" id="108901"/>
    <lineage>
        <taxon>Eukaryota</taxon>
        <taxon>Fungi</taxon>
        <taxon>Dikarya</taxon>
        <taxon>Basidiomycota</taxon>
        <taxon>Agaricomycotina</taxon>
        <taxon>Agaricomycetes</taxon>
        <taxon>Hymenochaetales</taxon>
        <taxon>Hymenochaetaceae</taxon>
        <taxon>Porodaedalea</taxon>
    </lineage>
</organism>
<feature type="transmembrane region" description="Helical" evidence="1">
    <location>
        <begin position="6"/>
        <end position="30"/>
    </location>
</feature>
<dbReference type="AlphaFoldDB" id="A0A5B9RCH4"/>
<geneLocation type="mitochondrion" evidence="2"/>
<accession>A0A5B9RCH4</accession>
<protein>
    <submittedName>
        <fullName evidence="2">Uncharacterized protein</fullName>
    </submittedName>
</protein>
<keyword evidence="1" id="KW-1133">Transmembrane helix</keyword>
<proteinExistence type="predicted"/>
<feature type="transmembrane region" description="Helical" evidence="1">
    <location>
        <begin position="42"/>
        <end position="63"/>
    </location>
</feature>
<dbReference type="EMBL" id="MK623257">
    <property type="protein sequence ID" value="QEG57009.1"/>
    <property type="molecule type" value="Genomic_DNA"/>
</dbReference>
<evidence type="ECO:0000256" key="1">
    <source>
        <dbReference type="SAM" id="Phobius"/>
    </source>
</evidence>
<name>A0A5B9RCH4_9AGAM</name>
<reference evidence="2" key="1">
    <citation type="journal article" date="2019" name="Genome Biol. Evol.">
        <title>Evidence of extensive intraspecific noncoding reshuffling in a 169-kb mitochondrial genome of a basidiomycetous fungus.</title>
        <authorList>
            <person name="Lee H.H."/>
            <person name="Ke H.M."/>
            <person name="Lin C.I."/>
            <person name="Lee T.J."/>
            <person name="Chung C.L."/>
            <person name="Tsai I.J."/>
        </authorList>
    </citation>
    <scope>NUCLEOTIDE SEQUENCE</scope>
    <source>
        <strain evidence="2">BCRC 35384</strain>
    </source>
</reference>
<keyword evidence="1" id="KW-0812">Transmembrane</keyword>
<evidence type="ECO:0000313" key="2">
    <source>
        <dbReference type="EMBL" id="QEG57009.1"/>
    </source>
</evidence>
<keyword evidence="1" id="KW-0472">Membrane</keyword>
<gene>
    <name evidence="2" type="ORF">PPIT_000114</name>
</gene>